<dbReference type="InterPro" id="IPR014755">
    <property type="entry name" value="Cu-Rt/internalin_Ig-like"/>
</dbReference>
<feature type="domain" description="Ig-like" evidence="2">
    <location>
        <begin position="73"/>
        <end position="149"/>
    </location>
</feature>
<dbReference type="InterPro" id="IPR026341">
    <property type="entry name" value="T9SS_type_B"/>
</dbReference>
<gene>
    <name evidence="4" type="ORF">FNW11_07935</name>
    <name evidence="3" type="ORF">FNW12_10580</name>
</gene>
<dbReference type="Pfam" id="PF19081">
    <property type="entry name" value="Ig_7"/>
    <property type="match status" value="1"/>
</dbReference>
<comment type="caution">
    <text evidence="4">The sequence shown here is derived from an EMBL/GenBank/DDBJ whole genome shotgun (WGS) entry which is preliminary data.</text>
</comment>
<dbReference type="NCBIfam" id="TIGR04131">
    <property type="entry name" value="Bac_Flav_CTERM"/>
    <property type="match status" value="1"/>
</dbReference>
<evidence type="ECO:0000313" key="3">
    <source>
        <dbReference type="EMBL" id="TRX05494.1"/>
    </source>
</evidence>
<evidence type="ECO:0000313" key="6">
    <source>
        <dbReference type="Proteomes" id="UP000318669"/>
    </source>
</evidence>
<organism evidence="4 6">
    <name type="scientific">Flavobacterium gawalongense</name>
    <dbReference type="NCBI Taxonomy" id="2594432"/>
    <lineage>
        <taxon>Bacteria</taxon>
        <taxon>Pseudomonadati</taxon>
        <taxon>Bacteroidota</taxon>
        <taxon>Flavobacteriia</taxon>
        <taxon>Flavobacteriales</taxon>
        <taxon>Flavobacteriaceae</taxon>
        <taxon>Flavobacterium</taxon>
    </lineage>
</organism>
<evidence type="ECO:0000313" key="4">
    <source>
        <dbReference type="EMBL" id="TRX10642.1"/>
    </source>
</evidence>
<evidence type="ECO:0000259" key="2">
    <source>
        <dbReference type="Pfam" id="PF19081"/>
    </source>
</evidence>
<dbReference type="Proteomes" id="UP000318528">
    <property type="component" value="Unassembled WGS sequence"/>
</dbReference>
<dbReference type="Gene3D" id="2.60.40.1220">
    <property type="match status" value="4"/>
</dbReference>
<evidence type="ECO:0000313" key="5">
    <source>
        <dbReference type="Proteomes" id="UP000318528"/>
    </source>
</evidence>
<dbReference type="EMBL" id="VJZL01000010">
    <property type="protein sequence ID" value="TRX10642.1"/>
    <property type="molecule type" value="Genomic_DNA"/>
</dbReference>
<dbReference type="Pfam" id="PF13585">
    <property type="entry name" value="CHU_C"/>
    <property type="match status" value="1"/>
</dbReference>
<keyword evidence="5" id="KW-1185">Reference proteome</keyword>
<keyword evidence="1" id="KW-0732">Signal</keyword>
<dbReference type="InterPro" id="IPR044023">
    <property type="entry name" value="Ig_7"/>
</dbReference>
<dbReference type="AlphaFoldDB" id="A0A553BQV6"/>
<reference evidence="5 6" key="1">
    <citation type="submission" date="2019-07" db="EMBL/GenBank/DDBJ databases">
        <title>Novel species of Flavobacterium.</title>
        <authorList>
            <person name="Liu Q."/>
            <person name="Xin Y.-H."/>
        </authorList>
    </citation>
    <scope>NUCLEOTIDE SEQUENCE [LARGE SCALE GENOMIC DNA]</scope>
    <source>
        <strain evidence="3 5">GSP39</strain>
        <strain evidence="4 6">GSR22</strain>
    </source>
</reference>
<evidence type="ECO:0000256" key="1">
    <source>
        <dbReference type="ARBA" id="ARBA00022729"/>
    </source>
</evidence>
<accession>A0A553BQV6</accession>
<protein>
    <submittedName>
        <fullName evidence="4">T9SS type B sorting domain-containing protein</fullName>
    </submittedName>
</protein>
<name>A0A553BQV6_9FLAO</name>
<dbReference type="OrthoDB" id="9765926at2"/>
<dbReference type="EMBL" id="VJZN01000016">
    <property type="protein sequence ID" value="TRX05494.1"/>
    <property type="molecule type" value="Genomic_DNA"/>
</dbReference>
<sequence>MEKFIRSFVFVFLITILSNISVYAKDSIGSYGSKSIGMDSNYLFASLDSFFNIKDTLKNGNLINESINFATAPPTVTTPIYLCQNSPAVPLTATPSAGGTFRWYDALTLGNEFPSAPIPSTATVGTTSYYVSETVGGIESPRSKIDVIVVADNGAVILLFRCDPSQVLPADKNSSVMFDWANNPLINNNSYNYSYSIQGGPIVTGNTTVSHQQVFGMLPGQSATLTLSAATFPCVPSQTITCNVPCGSSTITPNFPVIAPFCSGTLAPILSTISPNGITGTWSPAIINNTTSGSYVFTPNPILFPCATTQTLPVTVVPLATPTFTTIPATVCQNVSAPTLPSSSSNATPITGTWSPATVNTSVLGPATYTFTPNAGQCVSSPSTTVTITVNPNITPTFTAVPAICSGTALAALPTTSNNGFTGTWSPTLNNTATTTYTFTPTAGQCATTTTMTISVTPNATPTFTAVPPICTGTPLAPLPTISNNGYTGTWSPALNNTATTTYTFTPNSGQCATTTTLTITVNLLRTPTFTTIPTTVCENDPVLVLPTSSSNIPAITGAWSPATVGTSILGTSDYIFTPNPGQCATTVTQSIAVNPINTITSINWTVTEAFVENQVLTVVVVGNGENLYQLDDGPFQESPVFENVSLGTHSITVQDKNGCSSSVTVYNVLVIDYPRFFTPNNDSYNDTWNIFSLQAQSNSKILIFDRYGKLLKEIRPSGPGWDGTYIGQPMPANDYWFTVDYTELNIPKKFKSHFSLKR</sequence>
<proteinExistence type="predicted"/>
<dbReference type="RefSeq" id="WP_143387757.1">
    <property type="nucleotide sequence ID" value="NZ_VJZL01000010.1"/>
</dbReference>
<dbReference type="Proteomes" id="UP000318669">
    <property type="component" value="Unassembled WGS sequence"/>
</dbReference>